<dbReference type="OrthoDB" id="1375429at2"/>
<dbReference type="InterPro" id="IPR012347">
    <property type="entry name" value="Ferritin-like"/>
</dbReference>
<dbReference type="SUPFAM" id="SSF47240">
    <property type="entry name" value="Ferritin-like"/>
    <property type="match status" value="1"/>
</dbReference>
<feature type="compositionally biased region" description="Polar residues" evidence="1">
    <location>
        <begin position="18"/>
        <end position="29"/>
    </location>
</feature>
<dbReference type="AlphaFoldDB" id="A0A4R5AT16"/>
<dbReference type="InterPro" id="IPR010287">
    <property type="entry name" value="DUF892_YciF-like"/>
</dbReference>
<dbReference type="InterPro" id="IPR009078">
    <property type="entry name" value="Ferritin-like_SF"/>
</dbReference>
<name>A0A4R5AT16_9FLAO</name>
<evidence type="ECO:0000313" key="3">
    <source>
        <dbReference type="Proteomes" id="UP000295278"/>
    </source>
</evidence>
<dbReference type="Gene3D" id="1.20.1260.10">
    <property type="match status" value="1"/>
</dbReference>
<evidence type="ECO:0000256" key="1">
    <source>
        <dbReference type="SAM" id="MobiDB-lite"/>
    </source>
</evidence>
<dbReference type="Pfam" id="PF05974">
    <property type="entry name" value="DUF892"/>
    <property type="match status" value="1"/>
</dbReference>
<proteinExistence type="predicted"/>
<evidence type="ECO:0000313" key="2">
    <source>
        <dbReference type="EMBL" id="TDD75465.1"/>
    </source>
</evidence>
<dbReference type="RefSeq" id="WP_131909879.1">
    <property type="nucleotide sequence ID" value="NZ_SMFM01000005.1"/>
</dbReference>
<sequence>MKSTATIIDKKGKVQKGKGNSQQTTSSLNESCRNVFVEELKEIYYSEKAQLLAIPIMIKSAASDEVVDALKIHLEFTIEHIKRLEDIFYSIGESAIILRYEAIYGSIGPETSTKS</sequence>
<protein>
    <submittedName>
        <fullName evidence="2">DUF892 family protein</fullName>
    </submittedName>
</protein>
<comment type="caution">
    <text evidence="2">The sequence shown here is derived from an EMBL/GenBank/DDBJ whole genome shotgun (WGS) entry which is preliminary data.</text>
</comment>
<keyword evidence="3" id="KW-1185">Reference proteome</keyword>
<reference evidence="2 3" key="1">
    <citation type="submission" date="2019-03" db="EMBL/GenBank/DDBJ databases">
        <title>Flavobacterium AT-3-2 sp. nov., isolated from arctic soil.</title>
        <authorList>
            <person name="Chaudhary D.K."/>
        </authorList>
    </citation>
    <scope>NUCLEOTIDE SEQUENCE [LARGE SCALE GENOMIC DNA]</scope>
    <source>
        <strain evidence="2 3">AT-3-2</strain>
    </source>
</reference>
<dbReference type="EMBL" id="SMFM01000005">
    <property type="protein sequence ID" value="TDD75465.1"/>
    <property type="molecule type" value="Genomic_DNA"/>
</dbReference>
<organism evidence="2 3">
    <name type="scientific">Flavobacterium caseinilyticum</name>
    <dbReference type="NCBI Taxonomy" id="2541732"/>
    <lineage>
        <taxon>Bacteria</taxon>
        <taxon>Pseudomonadati</taxon>
        <taxon>Bacteroidota</taxon>
        <taxon>Flavobacteriia</taxon>
        <taxon>Flavobacteriales</taxon>
        <taxon>Flavobacteriaceae</taxon>
        <taxon>Flavobacterium</taxon>
    </lineage>
</organism>
<dbReference type="Proteomes" id="UP000295278">
    <property type="component" value="Unassembled WGS sequence"/>
</dbReference>
<feature type="region of interest" description="Disordered" evidence="1">
    <location>
        <begin position="1"/>
        <end position="29"/>
    </location>
</feature>
<accession>A0A4R5AT16</accession>
<gene>
    <name evidence="2" type="ORF">E0F89_11255</name>
</gene>